<dbReference type="GO" id="GO:0006979">
    <property type="term" value="P:response to oxidative stress"/>
    <property type="evidence" value="ECO:0007669"/>
    <property type="project" value="UniProtKB-UniRule"/>
</dbReference>
<feature type="site" description="Transition state stabilizer" evidence="14">
    <location>
        <position position="65"/>
    </location>
</feature>
<feature type="binding site" evidence="13">
    <location>
        <position position="77"/>
    </location>
    <ligand>
        <name>Ca(2+)</name>
        <dbReference type="ChEBI" id="CHEBI:29108"/>
        <label>1</label>
    </ligand>
</feature>
<evidence type="ECO:0000256" key="12">
    <source>
        <dbReference type="PIRSR" id="PIRSR600823-1"/>
    </source>
</evidence>
<dbReference type="InterPro" id="IPR019793">
    <property type="entry name" value="Peroxidases_heam-ligand_BS"/>
</dbReference>
<dbReference type="PROSITE" id="PS00435">
    <property type="entry name" value="PEROXIDASE_1"/>
    <property type="match status" value="1"/>
</dbReference>
<evidence type="ECO:0000256" key="4">
    <source>
        <dbReference type="ARBA" id="ARBA00022617"/>
    </source>
</evidence>
<reference evidence="18" key="1">
    <citation type="submission" date="2017-07" db="EMBL/GenBank/DDBJ databases">
        <title>Taro Niue Genome Assembly and Annotation.</title>
        <authorList>
            <person name="Atibalentja N."/>
            <person name="Keating K."/>
            <person name="Fields C.J."/>
        </authorList>
    </citation>
    <scope>NUCLEOTIDE SEQUENCE</scope>
    <source>
        <strain evidence="18">Niue_2</strain>
        <tissue evidence="18">Leaf</tissue>
    </source>
</reference>
<evidence type="ECO:0000256" key="1">
    <source>
        <dbReference type="ARBA" id="ARBA00000189"/>
    </source>
</evidence>
<feature type="binding site" evidence="13">
    <location>
        <position position="75"/>
    </location>
    <ligand>
        <name>Ca(2+)</name>
        <dbReference type="ChEBI" id="CHEBI:29108"/>
        <label>1</label>
    </ligand>
</feature>
<comment type="cofactor">
    <cofactor evidence="13 16">
        <name>heme b</name>
        <dbReference type="ChEBI" id="CHEBI:60344"/>
    </cofactor>
    <text evidence="13 16">Binds 1 heme b (iron(II)-protoporphyrin IX) group per subunit.</text>
</comment>
<keyword evidence="3 16" id="KW-0575">Peroxidase</keyword>
<evidence type="ECO:0000256" key="10">
    <source>
        <dbReference type="ARBA" id="ARBA00023283"/>
    </source>
</evidence>
<feature type="disulfide bond" evidence="15">
    <location>
        <begin position="125"/>
        <end position="335"/>
    </location>
</feature>
<keyword evidence="9 15" id="KW-1015">Disulfide bond</keyword>
<feature type="disulfide bond" evidence="15">
    <location>
        <begin position="204"/>
        <end position="236"/>
    </location>
</feature>
<dbReference type="Pfam" id="PF00141">
    <property type="entry name" value="peroxidase"/>
    <property type="match status" value="1"/>
</dbReference>
<feature type="disulfide bond" evidence="15">
    <location>
        <begin position="71"/>
        <end position="76"/>
    </location>
</feature>
<dbReference type="Gene3D" id="1.10.520.10">
    <property type="match status" value="1"/>
</dbReference>
<feature type="binding site" evidence="13">
    <location>
        <position position="73"/>
    </location>
    <ligand>
        <name>Ca(2+)</name>
        <dbReference type="ChEBI" id="CHEBI:29108"/>
        <label>1</label>
    </ligand>
</feature>
<proteinExistence type="inferred from homology"/>
<keyword evidence="16" id="KW-0732">Signal</keyword>
<evidence type="ECO:0000256" key="14">
    <source>
        <dbReference type="PIRSR" id="PIRSR600823-4"/>
    </source>
</evidence>
<feature type="binding site" evidence="13">
    <location>
        <position position="79"/>
    </location>
    <ligand>
        <name>Ca(2+)</name>
        <dbReference type="ChEBI" id="CHEBI:29108"/>
        <label>1</label>
    </ligand>
</feature>
<feature type="binding site" description="axial binding residue" evidence="13">
    <location>
        <position position="197"/>
    </location>
    <ligand>
        <name>heme b</name>
        <dbReference type="ChEBI" id="CHEBI:60344"/>
    </ligand>
    <ligandPart>
        <name>Fe</name>
        <dbReference type="ChEBI" id="CHEBI:18248"/>
    </ligandPart>
</feature>
<dbReference type="GO" id="GO:0046872">
    <property type="term" value="F:metal ion binding"/>
    <property type="evidence" value="ECO:0007669"/>
    <property type="project" value="UniProtKB-UniRule"/>
</dbReference>
<evidence type="ECO:0000256" key="13">
    <source>
        <dbReference type="PIRSR" id="PIRSR600823-3"/>
    </source>
</evidence>
<dbReference type="CDD" id="cd00693">
    <property type="entry name" value="secretory_peroxidase"/>
    <property type="match status" value="1"/>
</dbReference>
<comment type="similarity">
    <text evidence="16">Belongs to the peroxidase family. Classical plant (class III) peroxidase subfamily.</text>
</comment>
<dbReference type="FunFam" id="1.10.420.10:FF:000001">
    <property type="entry name" value="Peroxidase"/>
    <property type="match status" value="1"/>
</dbReference>
<keyword evidence="8 13" id="KW-0408">Iron</keyword>
<keyword evidence="10" id="KW-0873">Pyrrolidone carboxylic acid</keyword>
<evidence type="ECO:0000256" key="11">
    <source>
        <dbReference type="ARBA" id="ARBA00023324"/>
    </source>
</evidence>
<evidence type="ECO:0000256" key="2">
    <source>
        <dbReference type="ARBA" id="ARBA00006873"/>
    </source>
</evidence>
<keyword evidence="5 13" id="KW-0479">Metal-binding</keyword>
<dbReference type="GO" id="GO:0005576">
    <property type="term" value="C:extracellular region"/>
    <property type="evidence" value="ECO:0007669"/>
    <property type="project" value="UniProtKB-SubCell"/>
</dbReference>
<dbReference type="InterPro" id="IPR000823">
    <property type="entry name" value="Peroxidase_pln"/>
</dbReference>
<keyword evidence="6 13" id="KW-0106">Calcium</keyword>
<comment type="cofactor">
    <cofactor evidence="13 16">
        <name>Ca(2+)</name>
        <dbReference type="ChEBI" id="CHEBI:29108"/>
    </cofactor>
    <text evidence="13 16">Binds 2 calcium ions per subunit.</text>
</comment>
<dbReference type="InterPro" id="IPR033905">
    <property type="entry name" value="Secretory_peroxidase"/>
</dbReference>
<evidence type="ECO:0000313" key="18">
    <source>
        <dbReference type="EMBL" id="MQM19050.1"/>
    </source>
</evidence>
<dbReference type="PANTHER" id="PTHR31517">
    <property type="match status" value="1"/>
</dbReference>
<organism evidence="18 19">
    <name type="scientific">Colocasia esculenta</name>
    <name type="common">Wild taro</name>
    <name type="synonym">Arum esculentum</name>
    <dbReference type="NCBI Taxonomy" id="4460"/>
    <lineage>
        <taxon>Eukaryota</taxon>
        <taxon>Viridiplantae</taxon>
        <taxon>Streptophyta</taxon>
        <taxon>Embryophyta</taxon>
        <taxon>Tracheophyta</taxon>
        <taxon>Spermatophyta</taxon>
        <taxon>Magnoliopsida</taxon>
        <taxon>Liliopsida</taxon>
        <taxon>Araceae</taxon>
        <taxon>Aroideae</taxon>
        <taxon>Colocasieae</taxon>
        <taxon>Colocasia</taxon>
    </lineage>
</organism>
<keyword evidence="4 16" id="KW-0349">Heme</keyword>
<evidence type="ECO:0000259" key="17">
    <source>
        <dbReference type="PROSITE" id="PS50873"/>
    </source>
</evidence>
<comment type="similarity">
    <text evidence="2">Belongs to the peroxidase family. Ascorbate peroxidase subfamily.</text>
</comment>
<gene>
    <name evidence="18" type="ORF">Taro_052050</name>
</gene>
<evidence type="ECO:0000313" key="19">
    <source>
        <dbReference type="Proteomes" id="UP000652761"/>
    </source>
</evidence>
<evidence type="ECO:0000256" key="5">
    <source>
        <dbReference type="ARBA" id="ARBA00022723"/>
    </source>
</evidence>
<name>A0A843XIP5_COLES</name>
<comment type="catalytic activity">
    <reaction evidence="1 16">
        <text>2 a phenolic donor + H2O2 = 2 a phenolic radical donor + 2 H2O</text>
        <dbReference type="Rhea" id="RHEA:56136"/>
        <dbReference type="ChEBI" id="CHEBI:15377"/>
        <dbReference type="ChEBI" id="CHEBI:16240"/>
        <dbReference type="ChEBI" id="CHEBI:139520"/>
        <dbReference type="ChEBI" id="CHEBI:139521"/>
        <dbReference type="EC" id="1.11.1.7"/>
    </reaction>
</comment>
<feature type="active site" description="Proton acceptor" evidence="12">
    <location>
        <position position="69"/>
    </location>
</feature>
<dbReference type="GO" id="GO:0020037">
    <property type="term" value="F:heme binding"/>
    <property type="evidence" value="ECO:0007669"/>
    <property type="project" value="UniProtKB-UniRule"/>
</dbReference>
<keyword evidence="19" id="KW-1185">Reference proteome</keyword>
<comment type="subcellular location">
    <subcellularLocation>
        <location evidence="16">Secreted</location>
    </subcellularLocation>
</comment>
<sequence>MAPLASLSLLCVTLLVCATAPNATAHRTLREGFYSETCPRAEEIVRETVEFGLLLNPGAAGGLIRLFTHDCLVKGCDASILLDDTPTGEPVEKDSPPNRGSLRGLSIIDDAKRRLESVCPGTVSCADILAFAARDAVVLSSLSSYSVPAGRRDACASRATDVAGNLLPPTASVSNLTSLFAAKGFSQEEMVTLLGAHSVGGAVCPTFDYRLYNYRPGQPQDPTMDPLFASYLKLRCPRTRSYFFPMMRSFSNRYVPFNPLSALRQGNTFYVDLIKGKALLESDQGLMGDADTSSIVRQMAAAGPAWWAEEFGRAMVKLGKVGVLTGNRGEVRRWCRRVN</sequence>
<feature type="signal peptide" evidence="16">
    <location>
        <begin position="1"/>
        <end position="25"/>
    </location>
</feature>
<dbReference type="AlphaFoldDB" id="A0A843XIP5"/>
<comment type="caution">
    <text evidence="18">The sequence shown here is derived from an EMBL/GenBank/DDBJ whole genome shotgun (WGS) entry which is preliminary data.</text>
</comment>
<evidence type="ECO:0000256" key="9">
    <source>
        <dbReference type="ARBA" id="ARBA00023157"/>
    </source>
</evidence>
<dbReference type="OrthoDB" id="2113341at2759"/>
<keyword evidence="7 16" id="KW-0560">Oxidoreductase</keyword>
<evidence type="ECO:0000256" key="7">
    <source>
        <dbReference type="ARBA" id="ARBA00023002"/>
    </source>
</evidence>
<feature type="chain" id="PRO_5033105111" description="Peroxidase" evidence="16">
    <location>
        <begin position="26"/>
        <end position="339"/>
    </location>
</feature>
<dbReference type="PRINTS" id="PR00458">
    <property type="entry name" value="PEROXIDASE"/>
</dbReference>
<dbReference type="SUPFAM" id="SSF48113">
    <property type="entry name" value="Heme-dependent peroxidases"/>
    <property type="match status" value="1"/>
</dbReference>
<dbReference type="GO" id="GO:0042744">
    <property type="term" value="P:hydrogen peroxide catabolic process"/>
    <property type="evidence" value="ECO:0007669"/>
    <property type="project" value="UniProtKB-KW"/>
</dbReference>
<dbReference type="PANTHER" id="PTHR31517:SF84">
    <property type="entry name" value="PEROXIDASE"/>
    <property type="match status" value="1"/>
</dbReference>
<feature type="binding site" evidence="13">
    <location>
        <position position="92"/>
    </location>
    <ligand>
        <name>Ca(2+)</name>
        <dbReference type="ChEBI" id="CHEBI:29108"/>
        <label>1</label>
    </ligand>
</feature>
<dbReference type="SMR" id="A0A843XIP5"/>
<feature type="disulfide bond" evidence="15">
    <location>
        <begin position="38"/>
        <end position="119"/>
    </location>
</feature>
<dbReference type="InterPro" id="IPR010255">
    <property type="entry name" value="Haem_peroxidase_sf"/>
</dbReference>
<keyword evidence="11 16" id="KW-0376">Hydrogen peroxide</keyword>
<evidence type="ECO:0000256" key="8">
    <source>
        <dbReference type="ARBA" id="ARBA00023004"/>
    </source>
</evidence>
<dbReference type="Proteomes" id="UP000652761">
    <property type="component" value="Unassembled WGS sequence"/>
</dbReference>
<evidence type="ECO:0000256" key="15">
    <source>
        <dbReference type="PIRSR" id="PIRSR600823-5"/>
    </source>
</evidence>
<evidence type="ECO:0000256" key="3">
    <source>
        <dbReference type="ARBA" id="ARBA00022559"/>
    </source>
</evidence>
<dbReference type="EC" id="1.11.1.7" evidence="16"/>
<dbReference type="GO" id="GO:0140825">
    <property type="term" value="F:lactoperoxidase activity"/>
    <property type="evidence" value="ECO:0007669"/>
    <property type="project" value="UniProtKB-EC"/>
</dbReference>
<evidence type="ECO:0000256" key="6">
    <source>
        <dbReference type="ARBA" id="ARBA00022837"/>
    </source>
</evidence>
<comment type="function">
    <text evidence="16">Removal of H(2)O(2), oxidation of toxic reductants, biosynthesis and degradation of lignin, suberization, auxin catabolism, response to environmental stresses such as wounding, pathogen attack and oxidative stress.</text>
</comment>
<evidence type="ECO:0000256" key="16">
    <source>
        <dbReference type="RuleBase" id="RU362060"/>
    </source>
</evidence>
<feature type="binding site" evidence="13">
    <location>
        <position position="70"/>
    </location>
    <ligand>
        <name>Ca(2+)</name>
        <dbReference type="ChEBI" id="CHEBI:29108"/>
        <label>1</label>
    </ligand>
</feature>
<protein>
    <recommendedName>
        <fullName evidence="16">Peroxidase</fullName>
        <ecNumber evidence="16">1.11.1.7</ecNumber>
    </recommendedName>
</protein>
<dbReference type="EMBL" id="NMUH01008615">
    <property type="protein sequence ID" value="MQM19050.1"/>
    <property type="molecule type" value="Genomic_DNA"/>
</dbReference>
<feature type="domain" description="Plant heme peroxidase family profile" evidence="17">
    <location>
        <begin position="28"/>
        <end position="339"/>
    </location>
</feature>
<dbReference type="InterPro" id="IPR002016">
    <property type="entry name" value="Haem_peroxidase"/>
</dbReference>
<keyword evidence="16" id="KW-0964">Secreted</keyword>
<dbReference type="Gene3D" id="1.10.420.10">
    <property type="entry name" value="Peroxidase, domain 2"/>
    <property type="match status" value="1"/>
</dbReference>
<dbReference type="PROSITE" id="PS50873">
    <property type="entry name" value="PEROXIDASE_4"/>
    <property type="match status" value="1"/>
</dbReference>
<dbReference type="PRINTS" id="PR00461">
    <property type="entry name" value="PLPEROXIDASE"/>
</dbReference>
<accession>A0A843XIP5</accession>